<dbReference type="AlphaFoldDB" id="A0A1G7N4X2"/>
<dbReference type="InterPro" id="IPR036676">
    <property type="entry name" value="PurM-like_C_sf"/>
</dbReference>
<dbReference type="InterPro" id="IPR011854">
    <property type="entry name" value="HypE"/>
</dbReference>
<dbReference type="InterPro" id="IPR016188">
    <property type="entry name" value="PurM-like_N"/>
</dbReference>
<evidence type="ECO:0000259" key="3">
    <source>
        <dbReference type="Pfam" id="PF02769"/>
    </source>
</evidence>
<dbReference type="SUPFAM" id="SSF56042">
    <property type="entry name" value="PurM C-terminal domain-like"/>
    <property type="match status" value="1"/>
</dbReference>
<dbReference type="Pfam" id="PF02769">
    <property type="entry name" value="AIRS_C"/>
    <property type="match status" value="1"/>
</dbReference>
<proteinExistence type="inferred from homology"/>
<evidence type="ECO:0000313" key="4">
    <source>
        <dbReference type="EMBL" id="SDF68380.1"/>
    </source>
</evidence>
<reference evidence="5" key="1">
    <citation type="submission" date="2016-10" db="EMBL/GenBank/DDBJ databases">
        <authorList>
            <person name="Varghese N."/>
            <person name="Submissions S."/>
        </authorList>
    </citation>
    <scope>NUCLEOTIDE SEQUENCE [LARGE SCALE GENOMIC DNA]</scope>
    <source>
        <strain evidence="5">DSM 23256</strain>
    </source>
</reference>
<dbReference type="Proteomes" id="UP000243333">
    <property type="component" value="Unassembled WGS sequence"/>
</dbReference>
<dbReference type="STRING" id="1123285.SAMN05660235_02400"/>
<dbReference type="PIRSF" id="PIRSF005644">
    <property type="entry name" value="Hdrgns_mtr_HypE"/>
    <property type="match status" value="1"/>
</dbReference>
<dbReference type="InterPro" id="IPR036921">
    <property type="entry name" value="PurM-like_N_sf"/>
</dbReference>
<feature type="domain" description="PurM-like N-terminal" evidence="2">
    <location>
        <begin position="41"/>
        <end position="148"/>
    </location>
</feature>
<dbReference type="PANTHER" id="PTHR30303:SF0">
    <property type="entry name" value="CARBAMOYL DEHYDRATASE HYPE"/>
    <property type="match status" value="1"/>
</dbReference>
<organism evidence="4 5">
    <name type="scientific">Sporolituus thermophilus DSM 23256</name>
    <dbReference type="NCBI Taxonomy" id="1123285"/>
    <lineage>
        <taxon>Bacteria</taxon>
        <taxon>Bacillati</taxon>
        <taxon>Bacillota</taxon>
        <taxon>Negativicutes</taxon>
        <taxon>Selenomonadales</taxon>
        <taxon>Sporomusaceae</taxon>
        <taxon>Sporolituus</taxon>
    </lineage>
</organism>
<dbReference type="RefSeq" id="WP_245690458.1">
    <property type="nucleotide sequence ID" value="NZ_FNBU01000021.1"/>
</dbReference>
<dbReference type="PANTHER" id="PTHR30303">
    <property type="entry name" value="HYDROGENASE ISOENZYMES FORMATION PROTEIN HYPE"/>
    <property type="match status" value="1"/>
</dbReference>
<dbReference type="EMBL" id="FNBU01000021">
    <property type="protein sequence ID" value="SDF68380.1"/>
    <property type="molecule type" value="Genomic_DNA"/>
</dbReference>
<evidence type="ECO:0000313" key="5">
    <source>
        <dbReference type="Proteomes" id="UP000243333"/>
    </source>
</evidence>
<dbReference type="Pfam" id="PF00586">
    <property type="entry name" value="AIRS"/>
    <property type="match status" value="1"/>
</dbReference>
<dbReference type="Gene3D" id="3.30.1330.10">
    <property type="entry name" value="PurM-like, N-terminal domain"/>
    <property type="match status" value="1"/>
</dbReference>
<sequence length="336" mass="35140">MSERIQLAHGSGGKLSHDLVREVMLPAFANAALAEMHDGAKVTAGGARLAFTTDSYVVKPLFFAGGDIGKLAVCGTVNDLAMTGAVPLYLSAGFIIEEGFAIDDLRRIVVSMRRAADEAGVAIVTGDTKVVEKGAVDGLYINTAGVGVLLDGVDISPRRVRPGQDIILSGPIGDHAIAIMSERHGLTLPASVTSDCAPLAGLVKAILTAVPDGVAVLRDPTRGGIATTLNEIASQAQVGIFLDETAIPVRPAVQAVCEILGFDPLYLANEGKMLVFVEQVFTEQVLNIMNAHPYGREARVIGRVTAQPAGQVGLRTAIGGMRLLDMLVGDQLPRIC</sequence>
<protein>
    <submittedName>
        <fullName evidence="4">Hydrogenase expression/formation protein HypE</fullName>
    </submittedName>
</protein>
<dbReference type="Gene3D" id="3.90.650.10">
    <property type="entry name" value="PurM-like C-terminal domain"/>
    <property type="match status" value="1"/>
</dbReference>
<dbReference type="NCBIfam" id="TIGR02124">
    <property type="entry name" value="hypE"/>
    <property type="match status" value="1"/>
</dbReference>
<comment type="similarity">
    <text evidence="1">Belongs to the HypE family.</text>
</comment>
<gene>
    <name evidence="4" type="ORF">SAMN05660235_02400</name>
</gene>
<dbReference type="GO" id="GO:0051604">
    <property type="term" value="P:protein maturation"/>
    <property type="evidence" value="ECO:0007669"/>
    <property type="project" value="TreeGrafter"/>
</dbReference>
<evidence type="ECO:0000256" key="1">
    <source>
        <dbReference type="ARBA" id="ARBA00006243"/>
    </source>
</evidence>
<accession>A0A1G7N4X2</accession>
<dbReference type="CDD" id="cd02197">
    <property type="entry name" value="HypE"/>
    <property type="match status" value="1"/>
</dbReference>
<keyword evidence="5" id="KW-1185">Reference proteome</keyword>
<dbReference type="InterPro" id="IPR010918">
    <property type="entry name" value="PurM-like_C_dom"/>
</dbReference>
<dbReference type="SUPFAM" id="SSF55326">
    <property type="entry name" value="PurM N-terminal domain-like"/>
    <property type="match status" value="1"/>
</dbReference>
<evidence type="ECO:0000259" key="2">
    <source>
        <dbReference type="Pfam" id="PF00586"/>
    </source>
</evidence>
<feature type="domain" description="PurM-like C-terminal" evidence="3">
    <location>
        <begin position="161"/>
        <end position="312"/>
    </location>
</feature>
<name>A0A1G7N4X2_9FIRM</name>